<reference evidence="3" key="1">
    <citation type="submission" date="2016-11" db="EMBL/GenBank/DDBJ databases">
        <authorList>
            <person name="Schniete J.K."/>
            <person name="Salih T."/>
            <person name="Algora Gallardo L."/>
            <person name="Martinez Fernandez S."/>
            <person name="Herron P.R."/>
        </authorList>
    </citation>
    <scope>NUCLEOTIDE SEQUENCE [LARGE SCALE GENOMIC DNA]</scope>
    <source>
        <strain evidence="3">DSM 41896</strain>
    </source>
</reference>
<name>A0A1V6MW56_9ACTN</name>
<dbReference type="EMBL" id="MPOH02000009">
    <property type="protein sequence ID" value="OQD56523.1"/>
    <property type="molecule type" value="Genomic_DNA"/>
</dbReference>
<accession>A0A1V6MW56</accession>
<evidence type="ECO:0000313" key="2">
    <source>
        <dbReference type="EMBL" id="OQD56523.1"/>
    </source>
</evidence>
<dbReference type="Proteomes" id="UP000184286">
    <property type="component" value="Unassembled WGS sequence"/>
</dbReference>
<gene>
    <name evidence="2" type="ORF">BM536_010005</name>
</gene>
<feature type="region of interest" description="Disordered" evidence="1">
    <location>
        <begin position="23"/>
        <end position="61"/>
    </location>
</feature>
<dbReference type="AlphaFoldDB" id="A0A1V6MW56"/>
<organism evidence="2 3">
    <name type="scientific">Streptomyces phaeoluteigriseus</name>
    <dbReference type="NCBI Taxonomy" id="114686"/>
    <lineage>
        <taxon>Bacteria</taxon>
        <taxon>Bacillati</taxon>
        <taxon>Actinomycetota</taxon>
        <taxon>Actinomycetes</taxon>
        <taxon>Kitasatosporales</taxon>
        <taxon>Streptomycetaceae</taxon>
        <taxon>Streptomyces</taxon>
        <taxon>Streptomyces aurantiacus group</taxon>
    </lineage>
</organism>
<reference evidence="2 3" key="2">
    <citation type="submission" date="2017-02" db="EMBL/GenBank/DDBJ databases">
        <title>Draft genome sequence of Streptomyces phaeoluteigriseus type strain DSM41896.</title>
        <authorList>
            <person name="Salih T.S."/>
            <person name="Algora Gallardo L."/>
            <person name="Melo Santos T."/>
            <person name="Filgueira Martinez S."/>
            <person name="Herron P.R."/>
        </authorList>
    </citation>
    <scope>NUCLEOTIDE SEQUENCE [LARGE SCALE GENOMIC DNA]</scope>
    <source>
        <strain evidence="2 3">DSM 41896</strain>
    </source>
</reference>
<proteinExistence type="predicted"/>
<comment type="caution">
    <text evidence="2">The sequence shown here is derived from an EMBL/GenBank/DDBJ whole genome shotgun (WGS) entry which is preliminary data.</text>
</comment>
<protein>
    <submittedName>
        <fullName evidence="2">Uncharacterized protein</fullName>
    </submittedName>
</protein>
<dbReference type="STRING" id="114686.BM536_010005"/>
<sequence>MPGDVDGRVLGTAAVLGEPARAVGVEPEGDPPAAASACKPVDTTGSGAVRARAGDAAPIAI</sequence>
<evidence type="ECO:0000256" key="1">
    <source>
        <dbReference type="SAM" id="MobiDB-lite"/>
    </source>
</evidence>
<evidence type="ECO:0000313" key="3">
    <source>
        <dbReference type="Proteomes" id="UP000184286"/>
    </source>
</evidence>